<dbReference type="OrthoDB" id="2020720at2759"/>
<name>A0A812V3C0_9DINO</name>
<evidence type="ECO:0000256" key="5">
    <source>
        <dbReference type="SAM" id="MobiDB-lite"/>
    </source>
</evidence>
<keyword evidence="1" id="KW-0479">Metal-binding</keyword>
<gene>
    <name evidence="7" type="primary">SmB</name>
    <name evidence="7" type="ORF">SNEC2469_LOCUS17260</name>
</gene>
<dbReference type="InterPro" id="IPR013083">
    <property type="entry name" value="Znf_RING/FYVE/PHD"/>
</dbReference>
<keyword evidence="2 4" id="KW-0863">Zinc-finger</keyword>
<evidence type="ECO:0000313" key="7">
    <source>
        <dbReference type="EMBL" id="CAE7603365.1"/>
    </source>
</evidence>
<evidence type="ECO:0000256" key="3">
    <source>
        <dbReference type="ARBA" id="ARBA00022833"/>
    </source>
</evidence>
<feature type="compositionally biased region" description="Pro residues" evidence="5">
    <location>
        <begin position="1230"/>
        <end position="1242"/>
    </location>
</feature>
<evidence type="ECO:0000256" key="4">
    <source>
        <dbReference type="PROSITE-ProRule" id="PRU00091"/>
    </source>
</evidence>
<evidence type="ECO:0000313" key="8">
    <source>
        <dbReference type="Proteomes" id="UP000601435"/>
    </source>
</evidence>
<dbReference type="Gene3D" id="3.30.40.10">
    <property type="entry name" value="Zinc/RING finger domain, C3HC4 (zinc finger)"/>
    <property type="match status" value="1"/>
</dbReference>
<organism evidence="7 8">
    <name type="scientific">Symbiodinium necroappetens</name>
    <dbReference type="NCBI Taxonomy" id="1628268"/>
    <lineage>
        <taxon>Eukaryota</taxon>
        <taxon>Sar</taxon>
        <taxon>Alveolata</taxon>
        <taxon>Dinophyceae</taxon>
        <taxon>Suessiales</taxon>
        <taxon>Symbiodiniaceae</taxon>
        <taxon>Symbiodinium</taxon>
    </lineage>
</organism>
<proteinExistence type="predicted"/>
<feature type="region of interest" description="Disordered" evidence="5">
    <location>
        <begin position="920"/>
        <end position="955"/>
    </location>
</feature>
<dbReference type="Proteomes" id="UP000601435">
    <property type="component" value="Unassembled WGS sequence"/>
</dbReference>
<reference evidence="7" key="1">
    <citation type="submission" date="2021-02" db="EMBL/GenBank/DDBJ databases">
        <authorList>
            <person name="Dougan E. K."/>
            <person name="Rhodes N."/>
            <person name="Thang M."/>
            <person name="Chan C."/>
        </authorList>
    </citation>
    <scope>NUCLEOTIDE SEQUENCE</scope>
</reference>
<feature type="compositionally biased region" description="Polar residues" evidence="5">
    <location>
        <begin position="1139"/>
        <end position="1148"/>
    </location>
</feature>
<feature type="region of interest" description="Disordered" evidence="5">
    <location>
        <begin position="776"/>
        <end position="901"/>
    </location>
</feature>
<dbReference type="SUPFAM" id="SSF57903">
    <property type="entry name" value="FYVE/PHD zinc finger"/>
    <property type="match status" value="1"/>
</dbReference>
<feature type="compositionally biased region" description="Low complexity" evidence="5">
    <location>
        <begin position="1219"/>
        <end position="1229"/>
    </location>
</feature>
<dbReference type="GO" id="GO:0031124">
    <property type="term" value="P:mRNA 3'-end processing"/>
    <property type="evidence" value="ECO:0007669"/>
    <property type="project" value="TreeGrafter"/>
</dbReference>
<dbReference type="InterPro" id="IPR000306">
    <property type="entry name" value="Znf_FYVE"/>
</dbReference>
<dbReference type="PROSITE" id="PS50178">
    <property type="entry name" value="ZF_FYVE"/>
    <property type="match status" value="1"/>
</dbReference>
<feature type="compositionally biased region" description="Pro residues" evidence="5">
    <location>
        <begin position="1361"/>
        <end position="1370"/>
    </location>
</feature>
<evidence type="ECO:0000256" key="2">
    <source>
        <dbReference type="ARBA" id="ARBA00022771"/>
    </source>
</evidence>
<protein>
    <submittedName>
        <fullName evidence="7">SmB protein</fullName>
    </submittedName>
</protein>
<feature type="domain" description="FYVE-type" evidence="6">
    <location>
        <begin position="279"/>
        <end position="355"/>
    </location>
</feature>
<feature type="compositionally biased region" description="Pro residues" evidence="5">
    <location>
        <begin position="396"/>
        <end position="406"/>
    </location>
</feature>
<dbReference type="EMBL" id="CAJNJA010028476">
    <property type="protein sequence ID" value="CAE7603365.1"/>
    <property type="molecule type" value="Genomic_DNA"/>
</dbReference>
<dbReference type="SMART" id="SM00064">
    <property type="entry name" value="FYVE"/>
    <property type="match status" value="1"/>
</dbReference>
<keyword evidence="8" id="KW-1185">Reference proteome</keyword>
<feature type="compositionally biased region" description="Low complexity" evidence="5">
    <location>
        <begin position="1243"/>
        <end position="1259"/>
    </location>
</feature>
<feature type="region of interest" description="Disordered" evidence="5">
    <location>
        <begin position="1353"/>
        <end position="1383"/>
    </location>
</feature>
<dbReference type="PANTHER" id="PTHR12460">
    <property type="entry name" value="CYCLIN-DEPENDENT KINASE INHIBITOR-RELATED PROTEIN"/>
    <property type="match status" value="1"/>
</dbReference>
<comment type="caution">
    <text evidence="7">The sequence shown here is derived from an EMBL/GenBank/DDBJ whole genome shotgun (WGS) entry which is preliminary data.</text>
</comment>
<dbReference type="PANTHER" id="PTHR12460:SF0">
    <property type="entry name" value="CID DOMAIN-CONTAINING PROTEIN-RELATED"/>
    <property type="match status" value="1"/>
</dbReference>
<feature type="compositionally biased region" description="Pro residues" evidence="5">
    <location>
        <begin position="1260"/>
        <end position="1283"/>
    </location>
</feature>
<evidence type="ECO:0000256" key="1">
    <source>
        <dbReference type="ARBA" id="ARBA00022723"/>
    </source>
</evidence>
<evidence type="ECO:0000259" key="6">
    <source>
        <dbReference type="PROSITE" id="PS50178"/>
    </source>
</evidence>
<feature type="non-terminal residue" evidence="7">
    <location>
        <position position="1"/>
    </location>
</feature>
<dbReference type="GO" id="GO:0000993">
    <property type="term" value="F:RNA polymerase II complex binding"/>
    <property type="evidence" value="ECO:0007669"/>
    <property type="project" value="TreeGrafter"/>
</dbReference>
<feature type="compositionally biased region" description="Gly residues" evidence="5">
    <location>
        <begin position="1208"/>
        <end position="1218"/>
    </location>
</feature>
<feature type="compositionally biased region" description="Low complexity" evidence="5">
    <location>
        <begin position="1161"/>
        <end position="1179"/>
    </location>
</feature>
<dbReference type="InterPro" id="IPR017455">
    <property type="entry name" value="Znf_FYVE-rel"/>
</dbReference>
<dbReference type="SUPFAM" id="SSF101447">
    <property type="entry name" value="Formin homology 2 domain (FH2 domain)"/>
    <property type="match status" value="1"/>
</dbReference>
<keyword evidence="3" id="KW-0862">Zinc</keyword>
<feature type="region of interest" description="Disordered" evidence="5">
    <location>
        <begin position="1139"/>
        <end position="1290"/>
    </location>
</feature>
<dbReference type="InterPro" id="IPR011011">
    <property type="entry name" value="Znf_FYVE_PHD"/>
</dbReference>
<dbReference type="CDD" id="cd00065">
    <property type="entry name" value="FYVE_like_SF"/>
    <property type="match status" value="1"/>
</dbReference>
<feature type="region of interest" description="Disordered" evidence="5">
    <location>
        <begin position="387"/>
        <end position="428"/>
    </location>
</feature>
<sequence length="1699" mass="183941">MEDRDLEDWELVDSTEARAQQEKARSLHHKKCEQEHRQAAEAHRALINAQQAAELGKLRANETCIDDVHRVCCIPGTATSIVGILLETPLVIRTKTEHRFGDGQNIIITGLSLKAGAPHSAASFLCELSRDHVARYVDECRLSLPGTAKCPCEPEEVEQFICLDNAEVKLSISSWGMGRTPITHSALQAIAQTAKASGLGCAIETALATVRTACGGLQHCAEALAGHLEHRQRLTDGSDALIQMSSALKNVSGARVPILEVSAKHQWDILREAVQPDHWISSRTCHECMECFKPLRSLRVERESREDSDGADGTDWSSAHHCRHCGRVVCHNCAVVRECVPWRGEFQPVLVCKPCKPVVLLRNLCLQHLQSFNAQIELVAAGLSPPVEPTKGRGKGPPPIPPPPPKGKGRGTVQIKTGDAPRGRGLGALGEDIKDQLSELADFVVVPAGVSARPRAAISKPKEVIILTKHESLKWHVASKGYRPHLAEILRCLGSLELQDGSSDVWFDALEQILPLEEKLSEESLQKLQAVKPQDGEKLREYEQHIRLLLAVPELPMRWRTLRLLRDLRSEQEGFISKCAAIQAACAAPLVCNTDGMWVLRSEVKNVIAALHHGIQPSCERLQELVSRTQVGSGKLLLKKLWQAGEKHQYKDFDTRGFVHILAPVLLEGDAACAMQELIQRFLDLRKRHGELLSSCPTEELAHPQNLREALDSMMLTFRELEAQMIRCLELGGRCLVALGQWCEAKPMKSLAESAVLARAMDQNLQSLKNLTRGLQDAQPDDVKQTPAAKARSRSSLSTCKLPKAFKRKTAPASKGTRPTKPSSDEEPTQRATGVQFHDAQDQERFGSSSEETCDSDKERPRRRRDRDFQTERLVGSISGHGDFSDAQATRSKGRKDDEKEVKRTLGFVVLRGETIVSLMAEAPPPSGPKKPDIQPGPGRGQVAGRGMPAAPLSSAPAGLAGPVRGVGGPAAIQMQPKAGAALPAPGGAPPGMPPGFPARPPGMPGMVPPGMPGMPPGMPPPGMPGMGRGMPPMGRGACLERLDQIKPLLLPLCPDLLVPRGQCPVVSISMDLRPPPPPMGMSLAQQAQQLQSAKFMPAPKLPINMGGSPQMGGMGQQQPWQGGMPGGLGVGGMQTQPMSNGLQQSNMGMKGGMRPNWGSMPPQQQFGPGMQQNFSQPQMFPPQQPVGMRGPSAGSPGGLQRQNSYGNQGGQGVGPGSGLSSPGISQPQVVPPPPAGGPPPGMQYGQFGLPSSAPSKSGAPPPPPPHPNWKPGQPPPPPGPGPPERKPGGTLEAAMAAAAALGAAAPGMMEATSAIDFTAKLEDLRRKHPQVKVPSDAFTWKPEELEAWFASGGTSKTAPAPAPAAPAPPAEAQTPKKRSHSKAFGYEVEEALQLQQQLLTGFSDPEFQENLKKLQAQYPERKTKGHYDSMSYFEAFNALAHSVYAKVLPDWKLAPTWDGVREMINKMSDALLHPKVKKVQEEISMMMGLPRNAQFVPPSKGSELFLYRPDGDAPGARSSLPLFQDEDGDEAHEFLIEDQETGELKVQTSSLKQEMWYVVVHKPAVMIREQPDEKAKMVGRKKAGKRLKVQHVKDGKWLQLDNSELVKLGVQEAWVLMDPVEAGLPPGQPLFALPVARGEEDRDGCNSQRRNAALQLQQAIDVNVLRAAGEMNRSLLFSQLASEIKKAAVQELVLKNMS</sequence>
<dbReference type="GO" id="GO:0008270">
    <property type="term" value="F:zinc ion binding"/>
    <property type="evidence" value="ECO:0007669"/>
    <property type="project" value="UniProtKB-KW"/>
</dbReference>
<dbReference type="Pfam" id="PF01363">
    <property type="entry name" value="FYVE"/>
    <property type="match status" value="1"/>
</dbReference>
<feature type="compositionally biased region" description="Basic and acidic residues" evidence="5">
    <location>
        <begin position="855"/>
        <end position="871"/>
    </location>
</feature>
<accession>A0A812V3C0</accession>